<dbReference type="GO" id="GO:0016342">
    <property type="term" value="C:catenin complex"/>
    <property type="evidence" value="ECO:0007669"/>
    <property type="project" value="TreeGrafter"/>
</dbReference>
<feature type="domain" description="Cadherin" evidence="12">
    <location>
        <begin position="122"/>
        <end position="226"/>
    </location>
</feature>
<dbReference type="InterPro" id="IPR015919">
    <property type="entry name" value="Cadherin-like_sf"/>
</dbReference>
<evidence type="ECO:0000256" key="8">
    <source>
        <dbReference type="ARBA" id="ARBA00023136"/>
    </source>
</evidence>
<keyword evidence="14" id="KW-1185">Reference proteome</keyword>
<evidence type="ECO:0000256" key="9">
    <source>
        <dbReference type="ARBA" id="ARBA00023180"/>
    </source>
</evidence>
<dbReference type="PRINTS" id="PR01820">
    <property type="entry name" value="DESMOCOLLIN"/>
</dbReference>
<dbReference type="PRINTS" id="PR00205">
    <property type="entry name" value="CADHERIN"/>
</dbReference>
<dbReference type="SMART" id="SM00112">
    <property type="entry name" value="CA"/>
    <property type="match status" value="5"/>
</dbReference>
<dbReference type="EMBL" id="SCKG01000007">
    <property type="protein sequence ID" value="TDH10364.1"/>
    <property type="molecule type" value="Genomic_DNA"/>
</dbReference>
<dbReference type="Pfam" id="PF00028">
    <property type="entry name" value="Cadherin"/>
    <property type="match status" value="3"/>
</dbReference>
<dbReference type="FunFam" id="2.60.40.60:FF:000011">
    <property type="entry name" value="Cadherin 1"/>
    <property type="match status" value="1"/>
</dbReference>
<dbReference type="GO" id="GO:0016339">
    <property type="term" value="P:calcium-dependent cell-cell adhesion via plasma membrane cell adhesion molecules"/>
    <property type="evidence" value="ECO:0007669"/>
    <property type="project" value="TreeGrafter"/>
</dbReference>
<evidence type="ECO:0000256" key="2">
    <source>
        <dbReference type="ARBA" id="ARBA00022475"/>
    </source>
</evidence>
<dbReference type="GO" id="GO:0005509">
    <property type="term" value="F:calcium ion binding"/>
    <property type="evidence" value="ECO:0007669"/>
    <property type="project" value="UniProtKB-UniRule"/>
</dbReference>
<dbReference type="CDD" id="cd11304">
    <property type="entry name" value="Cadherin_repeat"/>
    <property type="match status" value="3"/>
</dbReference>
<feature type="domain" description="Cadherin" evidence="12">
    <location>
        <begin position="491"/>
        <end position="579"/>
    </location>
</feature>
<dbReference type="STRING" id="8167.A0A484D547"/>
<dbReference type="PROSITE" id="PS00232">
    <property type="entry name" value="CADHERIN_1"/>
    <property type="match status" value="2"/>
</dbReference>
<keyword evidence="3 11" id="KW-0812">Transmembrane</keyword>
<evidence type="ECO:0000256" key="5">
    <source>
        <dbReference type="ARBA" id="ARBA00022837"/>
    </source>
</evidence>
<dbReference type="InterPro" id="IPR002126">
    <property type="entry name" value="Cadherin-like_dom"/>
</dbReference>
<keyword evidence="7 11" id="KW-1133">Transmembrane helix</keyword>
<dbReference type="InterPro" id="IPR039808">
    <property type="entry name" value="Cadherin"/>
</dbReference>
<dbReference type="GO" id="GO:0000902">
    <property type="term" value="P:cell morphogenesis"/>
    <property type="evidence" value="ECO:0007669"/>
    <property type="project" value="TreeGrafter"/>
</dbReference>
<dbReference type="PROSITE" id="PS50268">
    <property type="entry name" value="CADHERIN_2"/>
    <property type="match status" value="5"/>
</dbReference>
<comment type="subcellular location">
    <subcellularLocation>
        <location evidence="1">Cell membrane</location>
        <topology evidence="1">Single-pass type I membrane protein</topology>
    </subcellularLocation>
</comment>
<dbReference type="GO" id="GO:0044331">
    <property type="term" value="P:cell-cell adhesion mediated by cadherin"/>
    <property type="evidence" value="ECO:0007669"/>
    <property type="project" value="TreeGrafter"/>
</dbReference>
<keyword evidence="4" id="KW-0677">Repeat</keyword>
<feature type="domain" description="Cadherin" evidence="12">
    <location>
        <begin position="15"/>
        <end position="112"/>
    </location>
</feature>
<dbReference type="GO" id="GO:0007156">
    <property type="term" value="P:homophilic cell adhesion via plasma membrane adhesion molecules"/>
    <property type="evidence" value="ECO:0007669"/>
    <property type="project" value="InterPro"/>
</dbReference>
<evidence type="ECO:0000256" key="7">
    <source>
        <dbReference type="ARBA" id="ARBA00022989"/>
    </source>
</evidence>
<dbReference type="GO" id="GO:0045296">
    <property type="term" value="F:cadherin binding"/>
    <property type="evidence" value="ECO:0007669"/>
    <property type="project" value="TreeGrafter"/>
</dbReference>
<dbReference type="AlphaFoldDB" id="A0A484D547"/>
<dbReference type="SUPFAM" id="SSF49313">
    <property type="entry name" value="Cadherin-like"/>
    <property type="match status" value="5"/>
</dbReference>
<dbReference type="GO" id="GO:0005912">
    <property type="term" value="C:adherens junction"/>
    <property type="evidence" value="ECO:0007669"/>
    <property type="project" value="TreeGrafter"/>
</dbReference>
<evidence type="ECO:0000256" key="6">
    <source>
        <dbReference type="ARBA" id="ARBA00022889"/>
    </source>
</evidence>
<protein>
    <recommendedName>
        <fullName evidence="12">Cadherin domain-containing protein</fullName>
    </recommendedName>
</protein>
<dbReference type="GO" id="GO:0008013">
    <property type="term" value="F:beta-catenin binding"/>
    <property type="evidence" value="ECO:0007669"/>
    <property type="project" value="TreeGrafter"/>
</dbReference>
<comment type="caution">
    <text evidence="13">The sequence shown here is derived from an EMBL/GenBank/DDBJ whole genome shotgun (WGS) entry which is preliminary data.</text>
</comment>
<evidence type="ECO:0000256" key="10">
    <source>
        <dbReference type="PROSITE-ProRule" id="PRU00043"/>
    </source>
</evidence>
<keyword evidence="5 10" id="KW-0106">Calcium</keyword>
<keyword evidence="8 11" id="KW-0472">Membrane</keyword>
<dbReference type="GO" id="GO:0007043">
    <property type="term" value="P:cell-cell junction assembly"/>
    <property type="evidence" value="ECO:0007669"/>
    <property type="project" value="TreeGrafter"/>
</dbReference>
<name>A0A484D547_PERFV</name>
<dbReference type="GO" id="GO:0016477">
    <property type="term" value="P:cell migration"/>
    <property type="evidence" value="ECO:0007669"/>
    <property type="project" value="TreeGrafter"/>
</dbReference>
<dbReference type="InterPro" id="IPR020894">
    <property type="entry name" value="Cadherin_CS"/>
</dbReference>
<evidence type="ECO:0000256" key="4">
    <source>
        <dbReference type="ARBA" id="ARBA00022737"/>
    </source>
</evidence>
<evidence type="ECO:0000256" key="3">
    <source>
        <dbReference type="ARBA" id="ARBA00022692"/>
    </source>
</evidence>
<dbReference type="PANTHER" id="PTHR24027:SF433">
    <property type="entry name" value="CADHERIN 27-RELATED"/>
    <property type="match status" value="1"/>
</dbReference>
<dbReference type="Proteomes" id="UP000295070">
    <property type="component" value="Chromosome 7"/>
</dbReference>
<sequence length="815" mass="90717">MLKRQKRNWIIDSFSIDEDYKGVFPYTLGIITVRNKFVSFKIRGDGADKEPKGILQIDKITGELTVHGPVDYEKFKVLKLVCTAYDKENHVIDTNLGIEITINDANDNPPKFVNDTYNIRRIPEATSQGTAVITVEASDVDTKENNRLFDFKIVSDPPPYDHDLEFYLTQVSETATISFKGCLNHEKAEKYTIIVEAKDRGEKIQLSSSCTVIIHIEDGNNYLPLITGHTGPGRVKEGEENVLVSRLQVTDKDSKGTAAWRAKYRILEDANNNFRITTDPETNEGLLYVEKHLDYEDSPLKNVTISVENEIPSGVCKVVRRHTTGLWQVVTIDSATIGGATIVGATVTETHSLSTCLVTVIVENVNEPPIFDVPNKKVTLVENVKVGHYLVTFTARDPDVTSANTLVYRKGNDPADWVTVDPKTGKITTSKIIDRESSFVKDNIYNVTICAVDHGQPPMTGTATLHIYITDENDNAPSLAVNTVDMCQSDGLSLANIVASDPDEEPYGGPLTFELQEKEKGKWKLDTRQEYSVNLVKEPTVPSGQYELLLEVFDHQGLKAVHNLSVTVCDCVDTASPNCRIRKATGSAVRGGVLVAIFFAMLLLAGLFLLAFVVSCKKKSIVIPDDDSGQHLMNCNTEKLGTDCKVVFQPLDKGHNQNKEQSQTKSQVAVKQFIAQSTTDAVVSQSQQAMSQTEILQERRDYLYQAGHRQQYSANQENGVIQRTILLKSLKKMLYKLQAPGEELGDYAPRVYAEEGDMKTDFELDAISIPDFSFDPDLDMDLGFKFNTLASICMSSETLPTVQNLLPKDYQRQQL</sequence>
<reference evidence="13 14" key="1">
    <citation type="submission" date="2019-01" db="EMBL/GenBank/DDBJ databases">
        <title>A chromosome-scale genome assembly of the yellow perch, Perca flavescens.</title>
        <authorList>
            <person name="Feron R."/>
            <person name="Morvezen R."/>
            <person name="Bestin A."/>
            <person name="Haffray P."/>
            <person name="Klopp C."/>
            <person name="Zahm M."/>
            <person name="Cabau C."/>
            <person name="Roques C."/>
            <person name="Donnadieu C."/>
            <person name="Bouchez O."/>
            <person name="Christie M."/>
            <person name="Larson W."/>
            <person name="Guiguen Y."/>
        </authorList>
    </citation>
    <scope>NUCLEOTIDE SEQUENCE [LARGE SCALE GENOMIC DNA]</scope>
    <source>
        <strain evidence="13">YP-PL-M2</strain>
        <tissue evidence="13">Blood</tissue>
    </source>
</reference>
<feature type="domain" description="Cadherin" evidence="12">
    <location>
        <begin position="244"/>
        <end position="371"/>
    </location>
</feature>
<accession>A0A484D547</accession>
<proteinExistence type="predicted"/>
<evidence type="ECO:0000256" key="11">
    <source>
        <dbReference type="SAM" id="Phobius"/>
    </source>
</evidence>
<evidence type="ECO:0000256" key="1">
    <source>
        <dbReference type="ARBA" id="ARBA00004251"/>
    </source>
</evidence>
<gene>
    <name evidence="13" type="ORF">EPR50_G00074270</name>
</gene>
<keyword evidence="2" id="KW-1003">Cell membrane</keyword>
<dbReference type="PANTHER" id="PTHR24027">
    <property type="entry name" value="CADHERIN-23"/>
    <property type="match status" value="1"/>
</dbReference>
<feature type="domain" description="Cadherin" evidence="12">
    <location>
        <begin position="372"/>
        <end position="479"/>
    </location>
</feature>
<evidence type="ECO:0000259" key="12">
    <source>
        <dbReference type="PROSITE" id="PS50268"/>
    </source>
</evidence>
<dbReference type="GO" id="GO:0034332">
    <property type="term" value="P:adherens junction organization"/>
    <property type="evidence" value="ECO:0007669"/>
    <property type="project" value="TreeGrafter"/>
</dbReference>
<evidence type="ECO:0000313" key="14">
    <source>
        <dbReference type="Proteomes" id="UP000295070"/>
    </source>
</evidence>
<dbReference type="FunFam" id="2.60.40.60:FF:000027">
    <property type="entry name" value="Cadherin 2"/>
    <property type="match status" value="1"/>
</dbReference>
<feature type="transmembrane region" description="Helical" evidence="11">
    <location>
        <begin position="592"/>
        <end position="614"/>
    </location>
</feature>
<keyword evidence="6" id="KW-0130">Cell adhesion</keyword>
<dbReference type="Gene3D" id="2.60.40.60">
    <property type="entry name" value="Cadherins"/>
    <property type="match status" value="5"/>
</dbReference>
<organism evidence="13 14">
    <name type="scientific">Perca flavescens</name>
    <name type="common">American yellow perch</name>
    <name type="synonym">Morone flavescens</name>
    <dbReference type="NCBI Taxonomy" id="8167"/>
    <lineage>
        <taxon>Eukaryota</taxon>
        <taxon>Metazoa</taxon>
        <taxon>Chordata</taxon>
        <taxon>Craniata</taxon>
        <taxon>Vertebrata</taxon>
        <taxon>Euteleostomi</taxon>
        <taxon>Actinopterygii</taxon>
        <taxon>Neopterygii</taxon>
        <taxon>Teleostei</taxon>
        <taxon>Neoteleostei</taxon>
        <taxon>Acanthomorphata</taxon>
        <taxon>Eupercaria</taxon>
        <taxon>Perciformes</taxon>
        <taxon>Percoidei</taxon>
        <taxon>Percidae</taxon>
        <taxon>Percinae</taxon>
        <taxon>Perca</taxon>
    </lineage>
</organism>
<evidence type="ECO:0000313" key="13">
    <source>
        <dbReference type="EMBL" id="TDH10364.1"/>
    </source>
</evidence>
<keyword evidence="9" id="KW-0325">Glycoprotein</keyword>